<dbReference type="InterPro" id="IPR036423">
    <property type="entry name" value="SOD-like_Cu/Zn_dom_sf"/>
</dbReference>
<dbReference type="InterPro" id="IPR006311">
    <property type="entry name" value="TAT_signal"/>
</dbReference>
<evidence type="ECO:0000313" key="2">
    <source>
        <dbReference type="EMBL" id="QFZ19134.1"/>
    </source>
</evidence>
<dbReference type="KEGG" id="ssyi:EKG83_18305"/>
<sequence>MVPLHRHEPREAGEVTRRSALLPVGALAVALVGAPTATADAPPGVTAPPSGVAVTAARFAPPGQATSAYTYDTALVPAGAAVLVVATPKHRSTKVLLSVHGLVPNRTYGAHAHQRPCGDLPTDAGAHHQHVVDPVQPSVDPAYANPENEIWLDFTTDDRGRAVVGTAVPWRFADRRAGSVVIHAERTATEPGRAGTAGPRLACATVRF</sequence>
<accession>A0A5Q0GZW8</accession>
<dbReference type="GO" id="GO:0046872">
    <property type="term" value="F:metal ion binding"/>
    <property type="evidence" value="ECO:0007669"/>
    <property type="project" value="InterPro"/>
</dbReference>
<reference evidence="3" key="1">
    <citation type="journal article" date="2021" name="Curr. Microbiol.">
        <title>Complete genome of nocamycin-producing strain Saccharothrix syringae NRRL B-16468 reveals the biosynthetic potential for secondary metabolites.</title>
        <authorList>
            <person name="Mo X."/>
            <person name="Yang S."/>
        </authorList>
    </citation>
    <scope>NUCLEOTIDE SEQUENCE [LARGE SCALE GENOMIC DNA]</scope>
    <source>
        <strain evidence="3">ATCC 51364 / DSM 43886 / JCM 6844 / KCTC 9398 / NBRC 14523 / NRRL B-16468 / INA 2240</strain>
    </source>
</reference>
<dbReference type="GO" id="GO:0006801">
    <property type="term" value="P:superoxide metabolic process"/>
    <property type="evidence" value="ECO:0007669"/>
    <property type="project" value="InterPro"/>
</dbReference>
<dbReference type="Gene3D" id="2.60.40.200">
    <property type="entry name" value="Superoxide dismutase, copper/zinc binding domain"/>
    <property type="match status" value="1"/>
</dbReference>
<gene>
    <name evidence="2" type="ORF">EKG83_18305</name>
</gene>
<evidence type="ECO:0000256" key="1">
    <source>
        <dbReference type="ARBA" id="ARBA00010457"/>
    </source>
</evidence>
<dbReference type="AlphaFoldDB" id="A0A5Q0GZW8"/>
<comment type="similarity">
    <text evidence="1">Belongs to the Cu-Zn superoxide dismutase family.</text>
</comment>
<evidence type="ECO:0000313" key="3">
    <source>
        <dbReference type="Proteomes" id="UP000325787"/>
    </source>
</evidence>
<dbReference type="OrthoDB" id="3297424at2"/>
<keyword evidence="3" id="KW-1185">Reference proteome</keyword>
<name>A0A5Q0GZW8_SACSY</name>
<dbReference type="Proteomes" id="UP000325787">
    <property type="component" value="Chromosome"/>
</dbReference>
<dbReference type="PROSITE" id="PS51318">
    <property type="entry name" value="TAT"/>
    <property type="match status" value="1"/>
</dbReference>
<proteinExistence type="inferred from homology"/>
<dbReference type="EMBL" id="CP034550">
    <property type="protein sequence ID" value="QFZ19134.1"/>
    <property type="molecule type" value="Genomic_DNA"/>
</dbReference>
<organism evidence="2 3">
    <name type="scientific">Saccharothrix syringae</name>
    <name type="common">Nocardiopsis syringae</name>
    <dbReference type="NCBI Taxonomy" id="103733"/>
    <lineage>
        <taxon>Bacteria</taxon>
        <taxon>Bacillati</taxon>
        <taxon>Actinomycetota</taxon>
        <taxon>Actinomycetes</taxon>
        <taxon>Pseudonocardiales</taxon>
        <taxon>Pseudonocardiaceae</taxon>
        <taxon>Saccharothrix</taxon>
    </lineage>
</organism>
<protein>
    <submittedName>
        <fullName evidence="2">Superoxide dismutase</fullName>
    </submittedName>
</protein>
<dbReference type="SUPFAM" id="SSF49329">
    <property type="entry name" value="Cu,Zn superoxide dismutase-like"/>
    <property type="match status" value="1"/>
</dbReference>